<reference evidence="2 3" key="1">
    <citation type="journal article" date="2019" name="Sci. Rep.">
        <title>Orb-weaving spider Araneus ventricosus genome elucidates the spidroin gene catalogue.</title>
        <authorList>
            <person name="Kono N."/>
            <person name="Nakamura H."/>
            <person name="Ohtoshi R."/>
            <person name="Moran D.A.P."/>
            <person name="Shinohara A."/>
            <person name="Yoshida Y."/>
            <person name="Fujiwara M."/>
            <person name="Mori M."/>
            <person name="Tomita M."/>
            <person name="Arakawa K."/>
        </authorList>
    </citation>
    <scope>NUCLEOTIDE SEQUENCE [LARGE SCALE GENOMIC DNA]</scope>
</reference>
<evidence type="ECO:0000313" key="3">
    <source>
        <dbReference type="Proteomes" id="UP000499080"/>
    </source>
</evidence>
<feature type="compositionally biased region" description="Polar residues" evidence="1">
    <location>
        <begin position="145"/>
        <end position="158"/>
    </location>
</feature>
<protein>
    <submittedName>
        <fullName evidence="2">Uncharacterized protein</fullName>
    </submittedName>
</protein>
<feature type="region of interest" description="Disordered" evidence="1">
    <location>
        <begin position="32"/>
        <end position="61"/>
    </location>
</feature>
<organism evidence="2 3">
    <name type="scientific">Araneus ventricosus</name>
    <name type="common">Orbweaver spider</name>
    <name type="synonym">Epeira ventricosa</name>
    <dbReference type="NCBI Taxonomy" id="182803"/>
    <lineage>
        <taxon>Eukaryota</taxon>
        <taxon>Metazoa</taxon>
        <taxon>Ecdysozoa</taxon>
        <taxon>Arthropoda</taxon>
        <taxon>Chelicerata</taxon>
        <taxon>Arachnida</taxon>
        <taxon>Araneae</taxon>
        <taxon>Araneomorphae</taxon>
        <taxon>Entelegynae</taxon>
        <taxon>Araneoidea</taxon>
        <taxon>Araneidae</taxon>
        <taxon>Araneus</taxon>
    </lineage>
</organism>
<feature type="region of interest" description="Disordered" evidence="1">
    <location>
        <begin position="137"/>
        <end position="196"/>
    </location>
</feature>
<feature type="compositionally biased region" description="Basic and acidic residues" evidence="1">
    <location>
        <begin position="187"/>
        <end position="196"/>
    </location>
</feature>
<dbReference type="AlphaFoldDB" id="A0A4Y2M219"/>
<accession>A0A4Y2M219</accession>
<evidence type="ECO:0000256" key="1">
    <source>
        <dbReference type="SAM" id="MobiDB-lite"/>
    </source>
</evidence>
<dbReference type="EMBL" id="BGPR01006520">
    <property type="protein sequence ID" value="GBN19737.1"/>
    <property type="molecule type" value="Genomic_DNA"/>
</dbReference>
<proteinExistence type="predicted"/>
<gene>
    <name evidence="2" type="ORF">AVEN_261809_1</name>
</gene>
<keyword evidence="3" id="KW-1185">Reference proteome</keyword>
<name>A0A4Y2M219_ARAVE</name>
<evidence type="ECO:0000313" key="2">
    <source>
        <dbReference type="EMBL" id="GBN19737.1"/>
    </source>
</evidence>
<sequence length="293" mass="33347">MEPTYYSEEEWYIEDPMVISKLQPFEQTQTFDDEIPSNTESGFNDDFNTFSNDKQPETNALSPEIPSLAAHQGFEDIIGIGEITGISEIENVDEAENEIENIQEPIVTQHEGEEIETENVRESIDTEKLKETFMLEDTTEPPFNPTESEVPINQNASGNVPLDGSPIDTGNSIDDISIETNERKRKNSTDEEAKPHKINKVMKDFVKVSNLVKEDGKLQYYARIRNHMRHQQRIRGYVQLHLGKPAQLANPSDISVIDNYFEKNDSTFSSASPDQKKATTNMLWTSIMLKNNL</sequence>
<dbReference type="Proteomes" id="UP000499080">
    <property type="component" value="Unassembled WGS sequence"/>
</dbReference>
<comment type="caution">
    <text evidence="2">The sequence shown here is derived from an EMBL/GenBank/DDBJ whole genome shotgun (WGS) entry which is preliminary data.</text>
</comment>